<dbReference type="Gene3D" id="1.20.1720.10">
    <property type="entry name" value="Multidrug resistance protein D"/>
    <property type="match status" value="1"/>
</dbReference>
<evidence type="ECO:0000256" key="4">
    <source>
        <dbReference type="ARBA" id="ARBA00022475"/>
    </source>
</evidence>
<dbReference type="CDD" id="cd17502">
    <property type="entry name" value="MFS_Azr1_MDR_like"/>
    <property type="match status" value="1"/>
</dbReference>
<evidence type="ECO:0000256" key="1">
    <source>
        <dbReference type="ARBA" id="ARBA00004651"/>
    </source>
</evidence>
<keyword evidence="3" id="KW-0813">Transport</keyword>
<dbReference type="Proteomes" id="UP001295794">
    <property type="component" value="Unassembled WGS sequence"/>
</dbReference>
<dbReference type="AlphaFoldDB" id="A0AAD2HEE4"/>
<feature type="transmembrane region" description="Helical" evidence="10">
    <location>
        <begin position="395"/>
        <end position="417"/>
    </location>
</feature>
<feature type="region of interest" description="Disordered" evidence="9">
    <location>
        <begin position="1"/>
        <end position="54"/>
    </location>
</feature>
<feature type="compositionally biased region" description="Basic and acidic residues" evidence="9">
    <location>
        <begin position="22"/>
        <end position="31"/>
    </location>
</feature>
<dbReference type="Pfam" id="PF07690">
    <property type="entry name" value="MFS_1"/>
    <property type="match status" value="1"/>
</dbReference>
<dbReference type="GO" id="GO:0005886">
    <property type="term" value="C:plasma membrane"/>
    <property type="evidence" value="ECO:0007669"/>
    <property type="project" value="UniProtKB-SubCell"/>
</dbReference>
<dbReference type="InterPro" id="IPR036259">
    <property type="entry name" value="MFS_trans_sf"/>
</dbReference>
<reference evidence="13" key="1">
    <citation type="submission" date="2023-11" db="EMBL/GenBank/DDBJ databases">
        <authorList>
            <person name="De Vega J J."/>
            <person name="De Vega J J."/>
        </authorList>
    </citation>
    <scope>NUCLEOTIDE SEQUENCE</scope>
</reference>
<sequence length="566" mass="60386">MSSVASESLASAERQGALTPQTEKEQSELAEKSLGMQSTIPATSTTSPEPGEDEMDYPSGLRLWLLTIALFLSVFLVALDNTVIATAIPKITDQFNSLNDVGWYGSAYMLTTAATQLLFGKLYTFMPVKWVFVSAIVVFEIGSAICGAAPNSISLIIGRAIAGLGSAGIFSGAMIIIANTVPLRKRPIYSGIIGATFGIANVAGPLMGGVFTDKITWRWCFLINLPPGAITLLFLIFFFKMPGKAQVKKEMSFKERLMQFDPIGTAIFIPAIVCLLLALQWGGTQYAWKDGRIIALFILFGFLISVFIAVQVRQGDQATIPVRIFMQRSVWSGTWYALSIGVGLVIFSFYLPIYFQTVHNVSALKSGISTLPLILAVVASSILAGALVTRLGYYAPFMIVSTVVSTVGAGLISTLGVSSGANKWIPYQIIHGFGLGLGTQQPMLAVQVVLDMADVPTGLSIIMFSQSIRGALFVSVGQNVFNNKLVTGLAKYVPDLDPNVVLSAGATAVRSNVPADKLAGVLLAYSDALDSAFYVAVAMSALSIIGCLAIEWKSVKAKKVQTDTAS</sequence>
<feature type="transmembrane region" description="Helical" evidence="10">
    <location>
        <begin position="293"/>
        <end position="312"/>
    </location>
</feature>
<evidence type="ECO:0000259" key="11">
    <source>
        <dbReference type="PROSITE" id="PS50850"/>
    </source>
</evidence>
<keyword evidence="5 10" id="KW-0812">Transmembrane</keyword>
<feature type="transmembrane region" description="Helical" evidence="10">
    <location>
        <begin position="63"/>
        <end position="89"/>
    </location>
</feature>
<dbReference type="InterPro" id="IPR011701">
    <property type="entry name" value="MFS"/>
</dbReference>
<evidence type="ECO:0000256" key="9">
    <source>
        <dbReference type="SAM" id="MobiDB-lite"/>
    </source>
</evidence>
<feature type="transmembrane region" description="Helical" evidence="10">
    <location>
        <begin position="367"/>
        <end position="388"/>
    </location>
</feature>
<dbReference type="SUPFAM" id="SSF103473">
    <property type="entry name" value="MFS general substrate transporter"/>
    <property type="match status" value="1"/>
</dbReference>
<dbReference type="Gene3D" id="1.20.1250.20">
    <property type="entry name" value="MFS general substrate transporter like domains"/>
    <property type="match status" value="1"/>
</dbReference>
<feature type="transmembrane region" description="Helical" evidence="10">
    <location>
        <begin position="216"/>
        <end position="239"/>
    </location>
</feature>
<evidence type="ECO:0000256" key="6">
    <source>
        <dbReference type="ARBA" id="ARBA00022989"/>
    </source>
</evidence>
<evidence type="ECO:0000313" key="13">
    <source>
        <dbReference type="EMBL" id="CAK5272612.1"/>
    </source>
</evidence>
<evidence type="ECO:0000256" key="3">
    <source>
        <dbReference type="ARBA" id="ARBA00022448"/>
    </source>
</evidence>
<dbReference type="PANTHER" id="PTHR23501:SF201">
    <property type="entry name" value="MFS AFLATOXIN EFFLUX PUMP"/>
    <property type="match status" value="1"/>
</dbReference>
<evidence type="ECO:0000256" key="2">
    <source>
        <dbReference type="ARBA" id="ARBA00007520"/>
    </source>
</evidence>
<evidence type="ECO:0000256" key="5">
    <source>
        <dbReference type="ARBA" id="ARBA00022692"/>
    </source>
</evidence>
<feature type="transmembrane region" description="Helical" evidence="10">
    <location>
        <begin position="101"/>
        <end position="119"/>
    </location>
</feature>
<accession>A0AAD2HEE4</accession>
<evidence type="ECO:0000313" key="12">
    <source>
        <dbReference type="EMBL" id="CAK5272432.1"/>
    </source>
</evidence>
<organism evidence="13 14">
    <name type="scientific">Mycena citricolor</name>
    <dbReference type="NCBI Taxonomy" id="2018698"/>
    <lineage>
        <taxon>Eukaryota</taxon>
        <taxon>Fungi</taxon>
        <taxon>Dikarya</taxon>
        <taxon>Basidiomycota</taxon>
        <taxon>Agaricomycotina</taxon>
        <taxon>Agaricomycetes</taxon>
        <taxon>Agaricomycetidae</taxon>
        <taxon>Agaricales</taxon>
        <taxon>Marasmiineae</taxon>
        <taxon>Mycenaceae</taxon>
        <taxon>Mycena</taxon>
    </lineage>
</organism>
<feature type="transmembrane region" description="Helical" evidence="10">
    <location>
        <begin position="531"/>
        <end position="550"/>
    </location>
</feature>
<dbReference type="PROSITE" id="PS50850">
    <property type="entry name" value="MFS"/>
    <property type="match status" value="1"/>
</dbReference>
<feature type="domain" description="Major facilitator superfamily (MFS) profile" evidence="11">
    <location>
        <begin position="66"/>
        <end position="555"/>
    </location>
</feature>
<feature type="transmembrane region" description="Helical" evidence="10">
    <location>
        <begin position="189"/>
        <end position="210"/>
    </location>
</feature>
<evidence type="ECO:0000256" key="10">
    <source>
        <dbReference type="SAM" id="Phobius"/>
    </source>
</evidence>
<keyword evidence="8" id="KW-0325">Glycoprotein</keyword>
<evidence type="ECO:0000256" key="8">
    <source>
        <dbReference type="ARBA" id="ARBA00023180"/>
    </source>
</evidence>
<dbReference type="EMBL" id="CAVNYO010000183">
    <property type="protein sequence ID" value="CAK5272612.1"/>
    <property type="molecule type" value="Genomic_DNA"/>
</dbReference>
<keyword evidence="6 10" id="KW-1133">Transmembrane helix</keyword>
<gene>
    <name evidence="12" type="ORF">MYCIT1_LOCUS18084</name>
    <name evidence="13" type="ORF">MYCIT1_LOCUS18373</name>
</gene>
<feature type="transmembrane region" description="Helical" evidence="10">
    <location>
        <begin position="131"/>
        <end position="150"/>
    </location>
</feature>
<evidence type="ECO:0000256" key="7">
    <source>
        <dbReference type="ARBA" id="ARBA00023136"/>
    </source>
</evidence>
<dbReference type="FunFam" id="1.20.1250.20:FF:000196">
    <property type="entry name" value="MFS toxin efflux pump (AflT)"/>
    <property type="match status" value="1"/>
</dbReference>
<dbReference type="PANTHER" id="PTHR23501">
    <property type="entry name" value="MAJOR FACILITATOR SUPERFAMILY"/>
    <property type="match status" value="1"/>
</dbReference>
<keyword evidence="7 10" id="KW-0472">Membrane</keyword>
<evidence type="ECO:0000313" key="14">
    <source>
        <dbReference type="Proteomes" id="UP001295794"/>
    </source>
</evidence>
<comment type="caution">
    <text evidence="13">The sequence shown here is derived from an EMBL/GenBank/DDBJ whole genome shotgun (WGS) entry which is preliminary data.</text>
</comment>
<dbReference type="GO" id="GO:0022857">
    <property type="term" value="F:transmembrane transporter activity"/>
    <property type="evidence" value="ECO:0007669"/>
    <property type="project" value="InterPro"/>
</dbReference>
<feature type="transmembrane region" description="Helical" evidence="10">
    <location>
        <begin position="156"/>
        <end position="177"/>
    </location>
</feature>
<keyword evidence="14" id="KW-1185">Reference proteome</keyword>
<dbReference type="FunFam" id="1.20.1250.20:FF:000489">
    <property type="entry name" value="MFS general substrate transporter"/>
    <property type="match status" value="1"/>
</dbReference>
<feature type="transmembrane region" description="Helical" evidence="10">
    <location>
        <begin position="260"/>
        <end position="281"/>
    </location>
</feature>
<dbReference type="InterPro" id="IPR020846">
    <property type="entry name" value="MFS_dom"/>
</dbReference>
<proteinExistence type="inferred from homology"/>
<keyword evidence="4" id="KW-1003">Cell membrane</keyword>
<comment type="similarity">
    <text evidence="2">Belongs to the major facilitator superfamily. TCR/Tet family.</text>
</comment>
<dbReference type="EMBL" id="CAVNYO010000181">
    <property type="protein sequence ID" value="CAK5272432.1"/>
    <property type="molecule type" value="Genomic_DNA"/>
</dbReference>
<dbReference type="FunFam" id="1.20.1720.10:FF:000012">
    <property type="entry name" value="MFS toxin efflux pump (AflT)"/>
    <property type="match status" value="1"/>
</dbReference>
<protein>
    <recommendedName>
        <fullName evidence="11">Major facilitator superfamily (MFS) profile domain-containing protein</fullName>
    </recommendedName>
</protein>
<comment type="subcellular location">
    <subcellularLocation>
        <location evidence="1">Cell membrane</location>
        <topology evidence="1">Multi-pass membrane protein</topology>
    </subcellularLocation>
</comment>
<name>A0AAD2HEE4_9AGAR</name>
<feature type="compositionally biased region" description="Polar residues" evidence="9">
    <location>
        <begin position="35"/>
        <end position="48"/>
    </location>
</feature>
<dbReference type="PRINTS" id="PR01036">
    <property type="entry name" value="TCRTETB"/>
</dbReference>
<feature type="compositionally biased region" description="Low complexity" evidence="9">
    <location>
        <begin position="1"/>
        <end position="13"/>
    </location>
</feature>
<feature type="transmembrane region" description="Helical" evidence="10">
    <location>
        <begin position="333"/>
        <end position="355"/>
    </location>
</feature>